<dbReference type="SUPFAM" id="SSF161098">
    <property type="entry name" value="MetI-like"/>
    <property type="match status" value="1"/>
</dbReference>
<evidence type="ECO:0000256" key="3">
    <source>
        <dbReference type="ARBA" id="ARBA00022475"/>
    </source>
</evidence>
<dbReference type="InterPro" id="IPR045621">
    <property type="entry name" value="BPD_transp_1_N"/>
</dbReference>
<dbReference type="InterPro" id="IPR000515">
    <property type="entry name" value="MetI-like"/>
</dbReference>
<dbReference type="PROSITE" id="PS50928">
    <property type="entry name" value="ABC_TM1"/>
    <property type="match status" value="1"/>
</dbReference>
<sequence>MFKYIVKKILMMIPMLLLISFIVYFGLQLTGIDPINFMVSPEMLSSNKENVEALRQSLGLNDPMIVQYFRWLGNCLHGDFGYSLKEGSSIASIIAVRLPYTFELAGYSLIFSAIIGVGIGIISAVRQNGIIDYVGRVLAVLGQAIPQFLVGIILIQIFCIKLGWFPSSNRVSPDATNAALDAFQHLFLPVLTLTIGMVAVLMRYARNTMLDVLNSDYIKTARSKGIPEWKVYLKHGFRNAMKPVLVILVFRIPMLVGGSVVIESVFSYPGIGLTMTNAIVSGDYPVVLVTTLIIAAAMLICSFMVDVLNALLDPRVRLGE</sequence>
<evidence type="ECO:0000313" key="10">
    <source>
        <dbReference type="Proteomes" id="UP000095431"/>
    </source>
</evidence>
<evidence type="ECO:0000256" key="7">
    <source>
        <dbReference type="RuleBase" id="RU363032"/>
    </source>
</evidence>
<feature type="transmembrane region" description="Helical" evidence="7">
    <location>
        <begin position="137"/>
        <end position="165"/>
    </location>
</feature>
<comment type="similarity">
    <text evidence="7">Belongs to the binding-protein-dependent transport system permease family.</text>
</comment>
<evidence type="ECO:0000256" key="4">
    <source>
        <dbReference type="ARBA" id="ARBA00022692"/>
    </source>
</evidence>
<name>A0A173ZGR3_9FIRM</name>
<keyword evidence="5 7" id="KW-1133">Transmembrane helix</keyword>
<dbReference type="RefSeq" id="WP_055199866.1">
    <property type="nucleotide sequence ID" value="NZ_BTHH01000004.1"/>
</dbReference>
<dbReference type="CDD" id="cd06261">
    <property type="entry name" value="TM_PBP2"/>
    <property type="match status" value="1"/>
</dbReference>
<evidence type="ECO:0000256" key="2">
    <source>
        <dbReference type="ARBA" id="ARBA00022448"/>
    </source>
</evidence>
<keyword evidence="6 7" id="KW-0472">Membrane</keyword>
<feature type="transmembrane region" description="Helical" evidence="7">
    <location>
        <begin position="244"/>
        <end position="266"/>
    </location>
</feature>
<dbReference type="Pfam" id="PF19300">
    <property type="entry name" value="BPD_transp_1_N"/>
    <property type="match status" value="1"/>
</dbReference>
<dbReference type="GO" id="GO:0005886">
    <property type="term" value="C:plasma membrane"/>
    <property type="evidence" value="ECO:0007669"/>
    <property type="project" value="UniProtKB-SubCell"/>
</dbReference>
<feature type="transmembrane region" description="Helical" evidence="7">
    <location>
        <begin position="185"/>
        <end position="205"/>
    </location>
</feature>
<evidence type="ECO:0000256" key="1">
    <source>
        <dbReference type="ARBA" id="ARBA00004651"/>
    </source>
</evidence>
<dbReference type="PANTHER" id="PTHR43163">
    <property type="entry name" value="DIPEPTIDE TRANSPORT SYSTEM PERMEASE PROTEIN DPPB-RELATED"/>
    <property type="match status" value="1"/>
</dbReference>
<reference evidence="9 10" key="1">
    <citation type="submission" date="2015-09" db="EMBL/GenBank/DDBJ databases">
        <authorList>
            <consortium name="Pathogen Informatics"/>
        </authorList>
    </citation>
    <scope>NUCLEOTIDE SEQUENCE [LARGE SCALE GENOMIC DNA]</scope>
    <source>
        <strain evidence="9 10">2789STDY5834863</strain>
    </source>
</reference>
<evidence type="ECO:0000259" key="8">
    <source>
        <dbReference type="PROSITE" id="PS50928"/>
    </source>
</evidence>
<comment type="subcellular location">
    <subcellularLocation>
        <location evidence="1 7">Cell membrane</location>
        <topology evidence="1 7">Multi-pass membrane protein</topology>
    </subcellularLocation>
</comment>
<proteinExistence type="inferred from homology"/>
<keyword evidence="4 7" id="KW-0812">Transmembrane</keyword>
<evidence type="ECO:0000313" key="9">
    <source>
        <dbReference type="EMBL" id="CUN74953.1"/>
    </source>
</evidence>
<dbReference type="AlphaFoldDB" id="A0A173ZGR3"/>
<organism evidence="9 10">
    <name type="scientific">Blautia wexlerae</name>
    <dbReference type="NCBI Taxonomy" id="418240"/>
    <lineage>
        <taxon>Bacteria</taxon>
        <taxon>Bacillati</taxon>
        <taxon>Bacillota</taxon>
        <taxon>Clostridia</taxon>
        <taxon>Lachnospirales</taxon>
        <taxon>Lachnospiraceae</taxon>
        <taxon>Blautia</taxon>
    </lineage>
</organism>
<feature type="transmembrane region" description="Helical" evidence="7">
    <location>
        <begin position="286"/>
        <end position="312"/>
    </location>
</feature>
<evidence type="ECO:0000256" key="5">
    <source>
        <dbReference type="ARBA" id="ARBA00022989"/>
    </source>
</evidence>
<dbReference type="EMBL" id="CYZN01000005">
    <property type="protein sequence ID" value="CUN74953.1"/>
    <property type="molecule type" value="Genomic_DNA"/>
</dbReference>
<dbReference type="PANTHER" id="PTHR43163:SF6">
    <property type="entry name" value="DIPEPTIDE TRANSPORT SYSTEM PERMEASE PROTEIN DPPB-RELATED"/>
    <property type="match status" value="1"/>
</dbReference>
<evidence type="ECO:0000256" key="6">
    <source>
        <dbReference type="ARBA" id="ARBA00023136"/>
    </source>
</evidence>
<accession>A0A173ZGR3</accession>
<gene>
    <name evidence="9" type="primary">gsiC_1</name>
    <name evidence="9" type="ORF">ERS852478_00978</name>
</gene>
<dbReference type="Gene3D" id="1.10.3720.10">
    <property type="entry name" value="MetI-like"/>
    <property type="match status" value="1"/>
</dbReference>
<dbReference type="InterPro" id="IPR035906">
    <property type="entry name" value="MetI-like_sf"/>
</dbReference>
<feature type="transmembrane region" description="Helical" evidence="7">
    <location>
        <begin position="104"/>
        <end position="125"/>
    </location>
</feature>
<keyword evidence="2 7" id="KW-0813">Transport</keyword>
<dbReference type="GO" id="GO:0055085">
    <property type="term" value="P:transmembrane transport"/>
    <property type="evidence" value="ECO:0007669"/>
    <property type="project" value="InterPro"/>
</dbReference>
<dbReference type="Proteomes" id="UP000095431">
    <property type="component" value="Unassembled WGS sequence"/>
</dbReference>
<dbReference type="Pfam" id="PF00528">
    <property type="entry name" value="BPD_transp_1"/>
    <property type="match status" value="1"/>
</dbReference>
<protein>
    <submittedName>
        <fullName evidence="9">Glutathione transport system permease protein gsiC</fullName>
    </submittedName>
</protein>
<keyword evidence="3" id="KW-1003">Cell membrane</keyword>
<feature type="domain" description="ABC transmembrane type-1" evidence="8">
    <location>
        <begin position="98"/>
        <end position="305"/>
    </location>
</feature>